<dbReference type="RefSeq" id="WP_344896518.1">
    <property type="nucleotide sequence ID" value="NZ_BAABAS010000006.1"/>
</dbReference>
<dbReference type="PROSITE" id="PS50943">
    <property type="entry name" value="HTH_CROC1"/>
    <property type="match status" value="1"/>
</dbReference>
<reference evidence="3" key="1">
    <citation type="journal article" date="2019" name="Int. J. Syst. Evol. Microbiol.">
        <title>The Global Catalogue of Microorganisms (GCM) 10K type strain sequencing project: providing services to taxonomists for standard genome sequencing and annotation.</title>
        <authorList>
            <consortium name="The Broad Institute Genomics Platform"/>
            <consortium name="The Broad Institute Genome Sequencing Center for Infectious Disease"/>
            <person name="Wu L."/>
            <person name="Ma J."/>
        </authorList>
    </citation>
    <scope>NUCLEOTIDE SEQUENCE [LARGE SCALE GENOMIC DNA]</scope>
    <source>
        <strain evidence="3">JCM 17440</strain>
    </source>
</reference>
<dbReference type="EMBL" id="BAABAS010000006">
    <property type="protein sequence ID" value="GAA4232077.1"/>
    <property type="molecule type" value="Genomic_DNA"/>
</dbReference>
<comment type="caution">
    <text evidence="2">The sequence shown here is derived from an EMBL/GenBank/DDBJ whole genome shotgun (WGS) entry which is preliminary data.</text>
</comment>
<dbReference type="Proteomes" id="UP001501710">
    <property type="component" value="Unassembled WGS sequence"/>
</dbReference>
<organism evidence="2 3">
    <name type="scientific">Actinomadura meridiana</name>
    <dbReference type="NCBI Taxonomy" id="559626"/>
    <lineage>
        <taxon>Bacteria</taxon>
        <taxon>Bacillati</taxon>
        <taxon>Actinomycetota</taxon>
        <taxon>Actinomycetes</taxon>
        <taxon>Streptosporangiales</taxon>
        <taxon>Thermomonosporaceae</taxon>
        <taxon>Actinomadura</taxon>
    </lineage>
</organism>
<proteinExistence type="predicted"/>
<dbReference type="Pfam" id="PF01381">
    <property type="entry name" value="HTH_3"/>
    <property type="match status" value="1"/>
</dbReference>
<evidence type="ECO:0000313" key="2">
    <source>
        <dbReference type="EMBL" id="GAA4232077.1"/>
    </source>
</evidence>
<evidence type="ECO:0000313" key="3">
    <source>
        <dbReference type="Proteomes" id="UP001501710"/>
    </source>
</evidence>
<gene>
    <name evidence="2" type="ORF">GCM10022254_31050</name>
</gene>
<accession>A0ABP8C1R2</accession>
<dbReference type="SUPFAM" id="SSF47413">
    <property type="entry name" value="lambda repressor-like DNA-binding domains"/>
    <property type="match status" value="1"/>
</dbReference>
<keyword evidence="3" id="KW-1185">Reference proteome</keyword>
<dbReference type="CDD" id="cd00093">
    <property type="entry name" value="HTH_XRE"/>
    <property type="match status" value="1"/>
</dbReference>
<evidence type="ECO:0000259" key="1">
    <source>
        <dbReference type="PROSITE" id="PS50943"/>
    </source>
</evidence>
<dbReference type="SMART" id="SM00530">
    <property type="entry name" value="HTH_XRE"/>
    <property type="match status" value="1"/>
</dbReference>
<dbReference type="InterPro" id="IPR010982">
    <property type="entry name" value="Lambda_DNA-bd_dom_sf"/>
</dbReference>
<sequence length="418" mass="46432">MATFGEKMHALIQERGISQRSLAKRLYCNQSHISKIKTGERTPSPELAKQIDAVLQANGELIALVPERREKTLHSREGDSDVERRQLLESLAVFGVAISPATRALENIHASLERTFGDSDRRRIDHWEEVTTEYGYSYITRPPEQFAQDLAVDLVGIRLIMRDIDTDSFVYKEWCRIGATLSALMAKTLSNLGHTREARHWWITAQTASDDSDDVAARLWVRGERLVRGLYEQRSPHLLIKQANEASDLENGNPCVGLATIIGGKAQALALVGATDAAETELTHLERTFDGLPPKATEDSHTVFGFGEDCLRYTETWVYANCANSGKADISAAQAAQLYPPDDRRTPTQIKLLQAFGRTKAGDLTEGIQEASQAYGNLPVAQRTILISSLAERIVDTVPSAQQNRPEVKAYREVVHGR</sequence>
<dbReference type="Gene3D" id="1.10.260.40">
    <property type="entry name" value="lambda repressor-like DNA-binding domains"/>
    <property type="match status" value="1"/>
</dbReference>
<dbReference type="InterPro" id="IPR001387">
    <property type="entry name" value="Cro/C1-type_HTH"/>
</dbReference>
<name>A0ABP8C1R2_9ACTN</name>
<protein>
    <recommendedName>
        <fullName evidence="1">HTH cro/C1-type domain-containing protein</fullName>
    </recommendedName>
</protein>
<feature type="domain" description="HTH cro/C1-type" evidence="1">
    <location>
        <begin position="8"/>
        <end position="62"/>
    </location>
</feature>